<organism evidence="3 4">
    <name type="scientific">Cherax quadricarinatus</name>
    <name type="common">Australian red claw crayfish</name>
    <dbReference type="NCBI Taxonomy" id="27406"/>
    <lineage>
        <taxon>Eukaryota</taxon>
        <taxon>Metazoa</taxon>
        <taxon>Ecdysozoa</taxon>
        <taxon>Arthropoda</taxon>
        <taxon>Crustacea</taxon>
        <taxon>Multicrustacea</taxon>
        <taxon>Malacostraca</taxon>
        <taxon>Eumalacostraca</taxon>
        <taxon>Eucarida</taxon>
        <taxon>Decapoda</taxon>
        <taxon>Pleocyemata</taxon>
        <taxon>Astacidea</taxon>
        <taxon>Parastacoidea</taxon>
        <taxon>Parastacidae</taxon>
        <taxon>Cherax</taxon>
    </lineage>
</organism>
<dbReference type="SMART" id="SM00034">
    <property type="entry name" value="CLECT"/>
    <property type="match status" value="1"/>
</dbReference>
<keyword evidence="4" id="KW-1185">Reference proteome</keyword>
<proteinExistence type="predicted"/>
<protein>
    <recommendedName>
        <fullName evidence="2">C-type lectin domain-containing protein</fullName>
    </recommendedName>
</protein>
<keyword evidence="1" id="KW-1015">Disulfide bond</keyword>
<reference evidence="3 4" key="1">
    <citation type="journal article" date="2024" name="BMC Genomics">
        <title>Genome assembly of redclaw crayfish (Cherax quadricarinatus) provides insights into its immune adaptation and hypoxia tolerance.</title>
        <authorList>
            <person name="Liu Z."/>
            <person name="Zheng J."/>
            <person name="Li H."/>
            <person name="Fang K."/>
            <person name="Wang S."/>
            <person name="He J."/>
            <person name="Zhou D."/>
            <person name="Weng S."/>
            <person name="Chi M."/>
            <person name="Gu Z."/>
            <person name="He J."/>
            <person name="Li F."/>
            <person name="Wang M."/>
        </authorList>
    </citation>
    <scope>NUCLEOTIDE SEQUENCE [LARGE SCALE GENOMIC DNA]</scope>
    <source>
        <strain evidence="3">ZL_2023a</strain>
    </source>
</reference>
<dbReference type="AlphaFoldDB" id="A0AAW0W842"/>
<dbReference type="CDD" id="cd00037">
    <property type="entry name" value="CLECT"/>
    <property type="match status" value="1"/>
</dbReference>
<dbReference type="Pfam" id="PF00059">
    <property type="entry name" value="Lectin_C"/>
    <property type="match status" value="1"/>
</dbReference>
<dbReference type="InterPro" id="IPR050111">
    <property type="entry name" value="C-type_lectin/snaclec_domain"/>
</dbReference>
<gene>
    <name evidence="3" type="ORF">OTU49_010547</name>
</gene>
<evidence type="ECO:0000256" key="1">
    <source>
        <dbReference type="ARBA" id="ARBA00023157"/>
    </source>
</evidence>
<feature type="non-terminal residue" evidence="3">
    <location>
        <position position="1"/>
    </location>
</feature>
<dbReference type="PANTHER" id="PTHR22803">
    <property type="entry name" value="MANNOSE, PHOSPHOLIPASE, LECTIN RECEPTOR RELATED"/>
    <property type="match status" value="1"/>
</dbReference>
<comment type="caution">
    <text evidence="3">The sequence shown here is derived from an EMBL/GenBank/DDBJ whole genome shotgun (WGS) entry which is preliminary data.</text>
</comment>
<sequence length="226" mass="24791">RLDFQSGQLTSCNFVSGDSGTEEEDSSWLSVPAMNETWVSGGFQCPAGWEMIDSTCFLLVNNSGTWLEGRDFCSFLGGSLATISSQLQQSWIRLALTGDTWLGLRNTELNLNYTWLDGSPYKFTSWAEGEPSNTGALWVFGERGDLWVLAGQEHCVAMSQRYQYLWNDAHCDHTKQFLCSVAGVPDTTTTTTRTTPTSITTTPINTITPANTATPTNTTPTTTIPT</sequence>
<dbReference type="InterPro" id="IPR016186">
    <property type="entry name" value="C-type_lectin-like/link_sf"/>
</dbReference>
<accession>A0AAW0W842</accession>
<dbReference type="InterPro" id="IPR018378">
    <property type="entry name" value="C-type_lectin_CS"/>
</dbReference>
<dbReference type="EMBL" id="JARKIK010000081">
    <property type="protein sequence ID" value="KAK8725906.1"/>
    <property type="molecule type" value="Genomic_DNA"/>
</dbReference>
<dbReference type="Proteomes" id="UP001445076">
    <property type="component" value="Unassembled WGS sequence"/>
</dbReference>
<evidence type="ECO:0000313" key="4">
    <source>
        <dbReference type="Proteomes" id="UP001445076"/>
    </source>
</evidence>
<dbReference type="SUPFAM" id="SSF56436">
    <property type="entry name" value="C-type lectin-like"/>
    <property type="match status" value="1"/>
</dbReference>
<dbReference type="Gene3D" id="3.10.100.10">
    <property type="entry name" value="Mannose-Binding Protein A, subunit A"/>
    <property type="match status" value="1"/>
</dbReference>
<dbReference type="PROSITE" id="PS50041">
    <property type="entry name" value="C_TYPE_LECTIN_2"/>
    <property type="match status" value="1"/>
</dbReference>
<feature type="domain" description="C-type lectin" evidence="2">
    <location>
        <begin position="52"/>
        <end position="180"/>
    </location>
</feature>
<dbReference type="InterPro" id="IPR016187">
    <property type="entry name" value="CTDL_fold"/>
</dbReference>
<feature type="non-terminal residue" evidence="3">
    <location>
        <position position="226"/>
    </location>
</feature>
<evidence type="ECO:0000313" key="3">
    <source>
        <dbReference type="EMBL" id="KAK8725906.1"/>
    </source>
</evidence>
<dbReference type="PROSITE" id="PS00615">
    <property type="entry name" value="C_TYPE_LECTIN_1"/>
    <property type="match status" value="1"/>
</dbReference>
<name>A0AAW0W842_CHEQU</name>
<evidence type="ECO:0000259" key="2">
    <source>
        <dbReference type="PROSITE" id="PS50041"/>
    </source>
</evidence>
<dbReference type="InterPro" id="IPR001304">
    <property type="entry name" value="C-type_lectin-like"/>
</dbReference>